<dbReference type="AlphaFoldDB" id="A0A4S3M4V1"/>
<dbReference type="PANTHER" id="PTHR22642">
    <property type="entry name" value="IMIDAZOLONEPROPIONASE"/>
    <property type="match status" value="1"/>
</dbReference>
<dbReference type="InterPro" id="IPR032466">
    <property type="entry name" value="Metal_Hydrolase"/>
</dbReference>
<dbReference type="EMBL" id="SSMC01000001">
    <property type="protein sequence ID" value="THD69875.1"/>
    <property type="molecule type" value="Genomic_DNA"/>
</dbReference>
<name>A0A4S3M4V1_9FLAO</name>
<dbReference type="OrthoDB" id="9767366at2"/>
<protein>
    <submittedName>
        <fullName evidence="2">Amidohydrolase</fullName>
    </submittedName>
</protein>
<comment type="caution">
    <text evidence="2">The sequence shown here is derived from an EMBL/GenBank/DDBJ whole genome shotgun (WGS) entry which is preliminary data.</text>
</comment>
<dbReference type="Proteomes" id="UP000305939">
    <property type="component" value="Unassembled WGS sequence"/>
</dbReference>
<dbReference type="Gene3D" id="3.10.310.70">
    <property type="match status" value="1"/>
</dbReference>
<organism evidence="2 3">
    <name type="scientific">Robertkochia marina</name>
    <dbReference type="NCBI Taxonomy" id="1227945"/>
    <lineage>
        <taxon>Bacteria</taxon>
        <taxon>Pseudomonadati</taxon>
        <taxon>Bacteroidota</taxon>
        <taxon>Flavobacteriia</taxon>
        <taxon>Flavobacteriales</taxon>
        <taxon>Flavobacteriaceae</taxon>
        <taxon>Robertkochia</taxon>
    </lineage>
</organism>
<dbReference type="SUPFAM" id="SSF51338">
    <property type="entry name" value="Composite domain of metallo-dependent hydrolases"/>
    <property type="match status" value="1"/>
</dbReference>
<dbReference type="RefSeq" id="WP_136335366.1">
    <property type="nucleotide sequence ID" value="NZ_QXMP01000002.1"/>
</dbReference>
<dbReference type="PANTHER" id="PTHR22642:SF2">
    <property type="entry name" value="PROTEIN LONG AFTER FAR-RED 3"/>
    <property type="match status" value="1"/>
</dbReference>
<dbReference type="CDD" id="cd01300">
    <property type="entry name" value="YtcJ_like"/>
    <property type="match status" value="1"/>
</dbReference>
<feature type="domain" description="Amidohydrolase 3" evidence="1">
    <location>
        <begin position="85"/>
        <end position="573"/>
    </location>
</feature>
<dbReference type="Gene3D" id="3.20.20.140">
    <property type="entry name" value="Metal-dependent hydrolases"/>
    <property type="match status" value="1"/>
</dbReference>
<keyword evidence="2" id="KW-0378">Hydrolase</keyword>
<proteinExistence type="predicted"/>
<dbReference type="Pfam" id="PF07969">
    <property type="entry name" value="Amidohydro_3"/>
    <property type="match status" value="1"/>
</dbReference>
<evidence type="ECO:0000313" key="3">
    <source>
        <dbReference type="Proteomes" id="UP000305939"/>
    </source>
</evidence>
<reference evidence="2 3" key="1">
    <citation type="submission" date="2019-04" db="EMBL/GenBank/DDBJ databases">
        <title>Draft genome sequence of Robertkochia marina CC-AMO-30D.</title>
        <authorList>
            <person name="Hameed A."/>
            <person name="Lin S.-Y."/>
            <person name="Shahina M."/>
            <person name="Lai W.-A."/>
            <person name="Young C.-C."/>
        </authorList>
    </citation>
    <scope>NUCLEOTIDE SEQUENCE [LARGE SCALE GENOMIC DNA]</scope>
    <source>
        <strain evidence="2 3">CC-AMO-30D</strain>
    </source>
</reference>
<dbReference type="Gene3D" id="2.30.40.10">
    <property type="entry name" value="Urease, subunit C, domain 1"/>
    <property type="match status" value="1"/>
</dbReference>
<dbReference type="InterPro" id="IPR011059">
    <property type="entry name" value="Metal-dep_hydrolase_composite"/>
</dbReference>
<sequence length="579" mass="64227">MRFLYCALFASLLFTVSCKSPSEEKQKAKAEPYALKQTMYYGGDIITMEGASPRYAEALVQREGQIVYVGNLSGAREKFDGKVTEVNLNGKTMLPGFIDGHVHFGGLGAQAVGANLLAEPDGQVNTIDDLIKEMTGWYEENGTDKTQGWIIGMGYDDAVLAEKRHPTKEDLDKVSLDVPVMAVHISGHFASVNSAGLEKIGYNADTPDPQGGVIRRVEGTSEPNGVLEELAAIPAMIKAISPVEPDLVSYYFDKAQEMVLSYGYTTAQEGRAMENHEQLVDYAQQGKLKIDVVSYIDYAYQQYLRTDWVGVRYKDHYRIGGIKLTLDGSPQGRTAWRTEPYLIPPDGQQERYSGYPAIPDDKDVQAVVDSAFANNWQLLAHTNGDAAADQLIRAVADASEKYGNDDRRTVLIHGQLLRMDQLDSLQKYDMVASLFPMHTFYWGDWYKEIIGPEKAQQISPIKSALNKGVPVTSHTDAPVALPNLMMIMHTTVNRVSRSGTVMGPGERLTPYEALKCITEWSAWQHFEEDRKGTLVPGKLADLVILDKNPLKVDPMTLKDIVVLETIKEGETVFRRDAGN</sequence>
<keyword evidence="3" id="KW-1185">Reference proteome</keyword>
<evidence type="ECO:0000313" key="2">
    <source>
        <dbReference type="EMBL" id="THD69875.1"/>
    </source>
</evidence>
<dbReference type="PROSITE" id="PS51257">
    <property type="entry name" value="PROKAR_LIPOPROTEIN"/>
    <property type="match status" value="1"/>
</dbReference>
<dbReference type="SUPFAM" id="SSF51556">
    <property type="entry name" value="Metallo-dependent hydrolases"/>
    <property type="match status" value="1"/>
</dbReference>
<evidence type="ECO:0000259" key="1">
    <source>
        <dbReference type="Pfam" id="PF07969"/>
    </source>
</evidence>
<gene>
    <name evidence="2" type="ORF">E7Z59_05990</name>
</gene>
<dbReference type="InterPro" id="IPR013108">
    <property type="entry name" value="Amidohydro_3"/>
</dbReference>
<dbReference type="InterPro" id="IPR033932">
    <property type="entry name" value="YtcJ-like"/>
</dbReference>
<dbReference type="GO" id="GO:0016810">
    <property type="term" value="F:hydrolase activity, acting on carbon-nitrogen (but not peptide) bonds"/>
    <property type="evidence" value="ECO:0007669"/>
    <property type="project" value="InterPro"/>
</dbReference>
<accession>A0A4S3M4V1</accession>